<dbReference type="VEuPathDB" id="TrichDB:TVAG_387930"/>
<dbReference type="OrthoDB" id="265776at2759"/>
<accession>A2E120</accession>
<dbReference type="InterPro" id="IPR001394">
    <property type="entry name" value="Peptidase_C19_UCH"/>
</dbReference>
<reference evidence="2" key="2">
    <citation type="journal article" date="2007" name="Science">
        <title>Draft genome sequence of the sexually transmitted pathogen Trichomonas vaginalis.</title>
        <authorList>
            <person name="Carlton J.M."/>
            <person name="Hirt R.P."/>
            <person name="Silva J.C."/>
            <person name="Delcher A.L."/>
            <person name="Schatz M."/>
            <person name="Zhao Q."/>
            <person name="Wortman J.R."/>
            <person name="Bidwell S.L."/>
            <person name="Alsmark U.C.M."/>
            <person name="Besteiro S."/>
            <person name="Sicheritz-Ponten T."/>
            <person name="Noel C.J."/>
            <person name="Dacks J.B."/>
            <person name="Foster P.G."/>
            <person name="Simillion C."/>
            <person name="Van de Peer Y."/>
            <person name="Miranda-Saavedra D."/>
            <person name="Barton G.J."/>
            <person name="Westrop G.D."/>
            <person name="Mueller S."/>
            <person name="Dessi D."/>
            <person name="Fiori P.L."/>
            <person name="Ren Q."/>
            <person name="Paulsen I."/>
            <person name="Zhang H."/>
            <person name="Bastida-Corcuera F.D."/>
            <person name="Simoes-Barbosa A."/>
            <person name="Brown M.T."/>
            <person name="Hayes R.D."/>
            <person name="Mukherjee M."/>
            <person name="Okumura C.Y."/>
            <person name="Schneider R."/>
            <person name="Smith A.J."/>
            <person name="Vanacova S."/>
            <person name="Villalvazo M."/>
            <person name="Haas B.J."/>
            <person name="Pertea M."/>
            <person name="Feldblyum T.V."/>
            <person name="Utterback T.R."/>
            <person name="Shu C.L."/>
            <person name="Osoegawa K."/>
            <person name="de Jong P.J."/>
            <person name="Hrdy I."/>
            <person name="Horvathova L."/>
            <person name="Zubacova Z."/>
            <person name="Dolezal P."/>
            <person name="Malik S.B."/>
            <person name="Logsdon J.M. Jr."/>
            <person name="Henze K."/>
            <person name="Gupta A."/>
            <person name="Wang C.C."/>
            <person name="Dunne R.L."/>
            <person name="Upcroft J.A."/>
            <person name="Upcroft P."/>
            <person name="White O."/>
            <person name="Salzberg S.L."/>
            <person name="Tang P."/>
            <person name="Chiu C.-H."/>
            <person name="Lee Y.-S."/>
            <person name="Embley T.M."/>
            <person name="Coombs G.H."/>
            <person name="Mottram J.C."/>
            <person name="Tachezy J."/>
            <person name="Fraser-Liggett C.M."/>
            <person name="Johnson P.J."/>
        </authorList>
    </citation>
    <scope>NUCLEOTIDE SEQUENCE [LARGE SCALE GENOMIC DNA]</scope>
    <source>
        <strain evidence="2">G3</strain>
    </source>
</reference>
<dbReference type="Pfam" id="PF00443">
    <property type="entry name" value="UCH"/>
    <property type="match status" value="1"/>
</dbReference>
<feature type="domain" description="USP" evidence="1">
    <location>
        <begin position="9"/>
        <end position="270"/>
    </location>
</feature>
<dbReference type="STRING" id="5722.A2E120"/>
<keyword evidence="2" id="KW-0378">Hydrolase</keyword>
<dbReference type="KEGG" id="tva:4771631"/>
<evidence type="ECO:0000313" key="2">
    <source>
        <dbReference type="EMBL" id="EAY13652.1"/>
    </source>
</evidence>
<dbReference type="PROSITE" id="PS50235">
    <property type="entry name" value="USP_3"/>
    <property type="match status" value="1"/>
</dbReference>
<dbReference type="RefSeq" id="XP_001325875.1">
    <property type="nucleotide sequence ID" value="XM_001325840.1"/>
</dbReference>
<dbReference type="Proteomes" id="UP000001542">
    <property type="component" value="Unassembled WGS sequence"/>
</dbReference>
<evidence type="ECO:0000313" key="3">
    <source>
        <dbReference type="Proteomes" id="UP000001542"/>
    </source>
</evidence>
<dbReference type="InterPro" id="IPR028889">
    <property type="entry name" value="USP"/>
</dbReference>
<protein>
    <submittedName>
        <fullName evidence="2">Clan CA, family C19, ubiquitin hydrolase-like cysteine peptidase</fullName>
    </submittedName>
</protein>
<organism evidence="2 3">
    <name type="scientific">Trichomonas vaginalis (strain ATCC PRA-98 / G3)</name>
    <dbReference type="NCBI Taxonomy" id="412133"/>
    <lineage>
        <taxon>Eukaryota</taxon>
        <taxon>Metamonada</taxon>
        <taxon>Parabasalia</taxon>
        <taxon>Trichomonadida</taxon>
        <taxon>Trichomonadidae</taxon>
        <taxon>Trichomonas</taxon>
    </lineage>
</organism>
<dbReference type="Gene3D" id="3.90.70.10">
    <property type="entry name" value="Cysteine proteinases"/>
    <property type="match status" value="2"/>
</dbReference>
<dbReference type="AlphaFoldDB" id="A2E120"/>
<proteinExistence type="predicted"/>
<sequence length="271" mass="31673">MSDRPPYVVGFKNLGNTCYMNATFHMYSMIQELADYFLDEKFSSSNEPIGLELHKFFSQLAFPQEPAISLASLRTAINYLEPKFNNPDPQDSQEYVKYIYSTIMMKYPDCPLNLTKFDILDINNPENSKTNGILDLYLPPEVNQGDTIPIYHIFDFNFQNSKIVFPPKYLIINMKLDVDHQKKCIVLDFPIDQLDLSKYIKNNDQNCEYELIAAMYHEGLFALDGHDTCYIKVDNKWYYLNDAKAFFGSMMYSVCPFLGKEYHYLLRLKTN</sequence>
<dbReference type="InParanoid" id="A2E120"/>
<dbReference type="EMBL" id="DS113282">
    <property type="protein sequence ID" value="EAY13652.1"/>
    <property type="molecule type" value="Genomic_DNA"/>
</dbReference>
<dbReference type="InterPro" id="IPR038765">
    <property type="entry name" value="Papain-like_cys_pep_sf"/>
</dbReference>
<dbReference type="GO" id="GO:0016579">
    <property type="term" value="P:protein deubiquitination"/>
    <property type="evidence" value="ECO:0007669"/>
    <property type="project" value="InterPro"/>
</dbReference>
<dbReference type="GO" id="GO:0004843">
    <property type="term" value="F:cysteine-type deubiquitinase activity"/>
    <property type="evidence" value="ECO:0007669"/>
    <property type="project" value="InterPro"/>
</dbReference>
<dbReference type="SUPFAM" id="SSF54001">
    <property type="entry name" value="Cysteine proteinases"/>
    <property type="match status" value="1"/>
</dbReference>
<reference evidence="2" key="1">
    <citation type="submission" date="2006-10" db="EMBL/GenBank/DDBJ databases">
        <authorList>
            <person name="Amadeo P."/>
            <person name="Zhao Q."/>
            <person name="Wortman J."/>
            <person name="Fraser-Liggett C."/>
            <person name="Carlton J."/>
        </authorList>
    </citation>
    <scope>NUCLEOTIDE SEQUENCE</scope>
    <source>
        <strain evidence="2">G3</strain>
    </source>
</reference>
<keyword evidence="3" id="KW-1185">Reference proteome</keyword>
<dbReference type="PANTHER" id="PTHR21646">
    <property type="entry name" value="UBIQUITIN CARBOXYL-TERMINAL HYDROLASE"/>
    <property type="match status" value="1"/>
</dbReference>
<gene>
    <name evidence="2" type="ORF">TVAG_387930</name>
</gene>
<evidence type="ECO:0000259" key="1">
    <source>
        <dbReference type="PROSITE" id="PS50235"/>
    </source>
</evidence>
<dbReference type="VEuPathDB" id="TrichDB:TVAGG3_0330560"/>
<dbReference type="SMR" id="A2E120"/>
<dbReference type="InterPro" id="IPR050185">
    <property type="entry name" value="Ub_carboxyl-term_hydrolase"/>
</dbReference>
<dbReference type="eggNOG" id="KOG1868">
    <property type="taxonomic scope" value="Eukaryota"/>
</dbReference>
<name>A2E120_TRIV3</name>